<feature type="domain" description="Ferric siderophore reductase C-terminal" evidence="1">
    <location>
        <begin position="168"/>
        <end position="187"/>
    </location>
</feature>
<accession>A0A3L8P579</accession>
<evidence type="ECO:0000259" key="1">
    <source>
        <dbReference type="Pfam" id="PF11575"/>
    </source>
</evidence>
<dbReference type="Pfam" id="PF11575">
    <property type="entry name" value="FhuF_C"/>
    <property type="match status" value="1"/>
</dbReference>
<evidence type="ECO:0000313" key="2">
    <source>
        <dbReference type="EMBL" id="RLV50385.1"/>
    </source>
</evidence>
<dbReference type="EMBL" id="RDBE01000002">
    <property type="protein sequence ID" value="RLV50385.1"/>
    <property type="molecule type" value="Genomic_DNA"/>
</dbReference>
<dbReference type="GO" id="GO:0051537">
    <property type="term" value="F:2 iron, 2 sulfur cluster binding"/>
    <property type="evidence" value="ECO:0007669"/>
    <property type="project" value="InterPro"/>
</dbReference>
<evidence type="ECO:0000313" key="3">
    <source>
        <dbReference type="Proteomes" id="UP000281708"/>
    </source>
</evidence>
<proteinExistence type="predicted"/>
<dbReference type="InterPro" id="IPR024726">
    <property type="entry name" value="FhuF_C"/>
</dbReference>
<reference evidence="2 3" key="1">
    <citation type="submission" date="2018-10" db="EMBL/GenBank/DDBJ databases">
        <title>Marmoricola sp. 4Q3S-7 whole genome shotgun sequence.</title>
        <authorList>
            <person name="Li F."/>
        </authorList>
    </citation>
    <scope>NUCLEOTIDE SEQUENCE [LARGE SCALE GENOMIC DNA]</scope>
    <source>
        <strain evidence="2 3">4Q3S-7</strain>
    </source>
</reference>
<name>A0A3L8P579_9ACTN</name>
<comment type="caution">
    <text evidence="2">The sequence shown here is derived from an EMBL/GenBank/DDBJ whole genome shotgun (WGS) entry which is preliminary data.</text>
</comment>
<keyword evidence="3" id="KW-1185">Reference proteome</keyword>
<gene>
    <name evidence="2" type="ORF">D9V37_04880</name>
</gene>
<dbReference type="AlphaFoldDB" id="A0A3L8P579"/>
<organism evidence="2 3">
    <name type="scientific">Nocardioides mangrovicus</name>
    <dbReference type="NCBI Taxonomy" id="2478913"/>
    <lineage>
        <taxon>Bacteria</taxon>
        <taxon>Bacillati</taxon>
        <taxon>Actinomycetota</taxon>
        <taxon>Actinomycetes</taxon>
        <taxon>Propionibacteriales</taxon>
        <taxon>Nocardioidaceae</taxon>
        <taxon>Nocardioides</taxon>
    </lineage>
</organism>
<protein>
    <recommendedName>
        <fullName evidence="1">Ferric siderophore reductase C-terminal domain-containing protein</fullName>
    </recommendedName>
</protein>
<sequence>MAPVEVWPLDREPDERYRPLPELVAGGLAERICGRLGGAPLRVGQSAVVMGVASRLWSVLLVPAARDGVLVDVADLVARDDDGALVLGMSRWRTRAAPSVDDVDAAARSVLAPVVDLLPLAPRLLWANAAASLRAVPRVHELPEAEPLVAALLARPPYAGELDPDGRRRTCCLFYEVTGAGLCGDCVFDAVPGG</sequence>
<dbReference type="Proteomes" id="UP000281708">
    <property type="component" value="Unassembled WGS sequence"/>
</dbReference>